<evidence type="ECO:0000259" key="1">
    <source>
        <dbReference type="Pfam" id="PF08241"/>
    </source>
</evidence>
<evidence type="ECO:0000313" key="2">
    <source>
        <dbReference type="EMBL" id="SOD62327.1"/>
    </source>
</evidence>
<keyword evidence="2" id="KW-0489">Methyltransferase</keyword>
<dbReference type="InterPro" id="IPR013216">
    <property type="entry name" value="Methyltransf_11"/>
</dbReference>
<dbReference type="CDD" id="cd02440">
    <property type="entry name" value="AdoMet_MTases"/>
    <property type="match status" value="1"/>
</dbReference>
<accession>A0A286DUI3</accession>
<evidence type="ECO:0000313" key="3">
    <source>
        <dbReference type="Proteomes" id="UP000219072"/>
    </source>
</evidence>
<dbReference type="PANTHER" id="PTHR43460">
    <property type="entry name" value="METHYLTRANSFERASE"/>
    <property type="match status" value="1"/>
</dbReference>
<dbReference type="Proteomes" id="UP000219072">
    <property type="component" value="Unassembled WGS sequence"/>
</dbReference>
<dbReference type="GO" id="GO:0008757">
    <property type="term" value="F:S-adenosylmethionine-dependent methyltransferase activity"/>
    <property type="evidence" value="ECO:0007669"/>
    <property type="project" value="InterPro"/>
</dbReference>
<sequence>MRHNGAMGEECGRDDDGYAELVAEGLTAPFEGWDFGPWQGRLPEPESRLPWSYRELVGERLSAARSLLDLGTGGGEFLSSLAPLPARTAATEEYPPNVPVARRRLAPLGVEVAVPEGDDALPFADSSFDLVLSRHNSYDPDELRRVMTDDGVLVTQQVGGRDLEEVNAALGSPPHTYRDFCLDSAVEELTEAGWSVEWRAETRVAEALADIGALVLFLRITPWHVPDFDVERYDTALRALHREMRAGRPLEVGCHRFALVARPR</sequence>
<organism evidence="2 3">
    <name type="scientific">Streptomyces zhaozhouensis</name>
    <dbReference type="NCBI Taxonomy" id="1300267"/>
    <lineage>
        <taxon>Bacteria</taxon>
        <taxon>Bacillati</taxon>
        <taxon>Actinomycetota</taxon>
        <taxon>Actinomycetes</taxon>
        <taxon>Kitasatosporales</taxon>
        <taxon>Streptomycetaceae</taxon>
        <taxon>Streptomyces</taxon>
    </lineage>
</organism>
<feature type="domain" description="Methyltransferase type 11" evidence="1">
    <location>
        <begin position="68"/>
        <end position="140"/>
    </location>
</feature>
<dbReference type="AlphaFoldDB" id="A0A286DUI3"/>
<dbReference type="Gene3D" id="3.40.50.150">
    <property type="entry name" value="Vaccinia Virus protein VP39"/>
    <property type="match status" value="1"/>
</dbReference>
<dbReference type="InterPro" id="IPR052939">
    <property type="entry name" value="23S_rRNA_MeTrnsfrase_RlmA"/>
</dbReference>
<dbReference type="SUPFAM" id="SSF53335">
    <property type="entry name" value="S-adenosyl-L-methionine-dependent methyltransferases"/>
    <property type="match status" value="1"/>
</dbReference>
<keyword evidence="3" id="KW-1185">Reference proteome</keyword>
<keyword evidence="2" id="KW-0808">Transferase</keyword>
<dbReference type="GO" id="GO:0032259">
    <property type="term" value="P:methylation"/>
    <property type="evidence" value="ECO:0007669"/>
    <property type="project" value="UniProtKB-KW"/>
</dbReference>
<dbReference type="PANTHER" id="PTHR43460:SF1">
    <property type="entry name" value="METHYLTRANSFERASE TYPE 11 DOMAIN-CONTAINING PROTEIN"/>
    <property type="match status" value="1"/>
</dbReference>
<reference evidence="2 3" key="1">
    <citation type="submission" date="2017-09" db="EMBL/GenBank/DDBJ databases">
        <authorList>
            <person name="Ehlers B."/>
            <person name="Leendertz F.H."/>
        </authorList>
    </citation>
    <scope>NUCLEOTIDE SEQUENCE [LARGE SCALE GENOMIC DNA]</scope>
    <source>
        <strain evidence="2 3">CGMCC 4.7095</strain>
    </source>
</reference>
<proteinExistence type="predicted"/>
<gene>
    <name evidence="2" type="ORF">SAMN06297387_105143</name>
</gene>
<name>A0A286DUI3_9ACTN</name>
<dbReference type="EMBL" id="OCNE01000005">
    <property type="protein sequence ID" value="SOD62327.1"/>
    <property type="molecule type" value="Genomic_DNA"/>
</dbReference>
<protein>
    <submittedName>
        <fullName evidence="2">Methyltransferase domain-containing protein</fullName>
    </submittedName>
</protein>
<dbReference type="Pfam" id="PF08241">
    <property type="entry name" value="Methyltransf_11"/>
    <property type="match status" value="1"/>
</dbReference>
<dbReference type="InterPro" id="IPR029063">
    <property type="entry name" value="SAM-dependent_MTases_sf"/>
</dbReference>